<evidence type="ECO:0000256" key="1">
    <source>
        <dbReference type="ARBA" id="ARBA00004370"/>
    </source>
</evidence>
<dbReference type="InterPro" id="IPR011006">
    <property type="entry name" value="CheY-like_superfamily"/>
</dbReference>
<dbReference type="Pfam" id="PF00211">
    <property type="entry name" value="Guanylate_cyc"/>
    <property type="match status" value="1"/>
</dbReference>
<dbReference type="InterPro" id="IPR050401">
    <property type="entry name" value="Cyclic_nucleotide_synthase"/>
</dbReference>
<dbReference type="GO" id="GO:0007168">
    <property type="term" value="P:receptor guanylyl cyclase signaling pathway"/>
    <property type="evidence" value="ECO:0007669"/>
    <property type="project" value="TreeGrafter"/>
</dbReference>
<keyword evidence="3" id="KW-0547">Nucleotide-binding</keyword>
<evidence type="ECO:0000313" key="11">
    <source>
        <dbReference type="EMBL" id="CAD8635104.1"/>
    </source>
</evidence>
<dbReference type="Pfam" id="PF00072">
    <property type="entry name" value="Response_reg"/>
    <property type="match status" value="1"/>
</dbReference>
<evidence type="ECO:0000256" key="8">
    <source>
        <dbReference type="SAM" id="MobiDB-lite"/>
    </source>
</evidence>
<evidence type="ECO:0000256" key="7">
    <source>
        <dbReference type="PROSITE-ProRule" id="PRU00169"/>
    </source>
</evidence>
<dbReference type="GO" id="GO:0000166">
    <property type="term" value="F:nucleotide binding"/>
    <property type="evidence" value="ECO:0007669"/>
    <property type="project" value="UniProtKB-KW"/>
</dbReference>
<organism evidence="11">
    <name type="scientific">Cryptomonas curvata</name>
    <dbReference type="NCBI Taxonomy" id="233186"/>
    <lineage>
        <taxon>Eukaryota</taxon>
        <taxon>Cryptophyceae</taxon>
        <taxon>Cryptomonadales</taxon>
        <taxon>Cryptomonadaceae</taxon>
        <taxon>Cryptomonas</taxon>
    </lineage>
</organism>
<dbReference type="Gene3D" id="3.40.50.2300">
    <property type="match status" value="1"/>
</dbReference>
<name>A0A7S0MAD5_9CRYP</name>
<dbReference type="SUPFAM" id="SSF55073">
    <property type="entry name" value="Nucleotide cyclase"/>
    <property type="match status" value="1"/>
</dbReference>
<keyword evidence="6" id="KW-0456">Lyase</keyword>
<evidence type="ECO:0000256" key="3">
    <source>
        <dbReference type="ARBA" id="ARBA00022741"/>
    </source>
</evidence>
<feature type="modified residue" description="4-aspartylphosphate" evidence="7">
    <location>
        <position position="152"/>
    </location>
</feature>
<evidence type="ECO:0000256" key="6">
    <source>
        <dbReference type="ARBA" id="ARBA00023239"/>
    </source>
</evidence>
<dbReference type="GO" id="GO:0004016">
    <property type="term" value="F:adenylate cyclase activity"/>
    <property type="evidence" value="ECO:0007669"/>
    <property type="project" value="TreeGrafter"/>
</dbReference>
<comment type="subcellular location">
    <subcellularLocation>
        <location evidence="1">Membrane</location>
    </subcellularLocation>
</comment>
<dbReference type="CDD" id="cd07302">
    <property type="entry name" value="CHD"/>
    <property type="match status" value="1"/>
</dbReference>
<dbReference type="PANTHER" id="PTHR11920">
    <property type="entry name" value="GUANYLYL CYCLASE"/>
    <property type="match status" value="1"/>
</dbReference>
<feature type="region of interest" description="Disordered" evidence="8">
    <location>
        <begin position="9"/>
        <end position="31"/>
    </location>
</feature>
<dbReference type="SUPFAM" id="SSF52172">
    <property type="entry name" value="CheY-like"/>
    <property type="match status" value="1"/>
</dbReference>
<sequence>MRQRLLAKAANLRASASTPTSPREYLKSDLSCSTQMASDDSTITDVSRRSRPRRNSLFEWGKNSFRAEVLGVEKRLKALQEYVKKKDKRPHYSQMHGGKIEVMTADDDQINQLVFEGLLSPLGYVVTPALDGEEALQIVRSREYLPDVVLLDVQMPGKTGYEVCSDLRKEFPDGLPIIMISANTDEASILQGLQVGANDYIKKPFSRAELIARIETQIRLRDGWMAEVEAVKSNDLLGQVLPAHVTEQLLDGEKMVADSHECVTILFSDIVGFTSMSAEVSTAEFFEMLNRMYAIFDTLADKHGVYKVETIGDAYMIVAGHDQKSKADHPLRVFAMAQDMIKAAKMMTTPNGKSVQIRIGMHTGPSFAGVVGVKCPKYTFVGETVKTGTVTYCSSRVTGSLSVHFE</sequence>
<dbReference type="PROSITE" id="PS50110">
    <property type="entry name" value="RESPONSE_REGULATORY"/>
    <property type="match status" value="1"/>
</dbReference>
<accession>A0A7S0MAD5</accession>
<evidence type="ECO:0008006" key="12">
    <source>
        <dbReference type="Google" id="ProtNLM"/>
    </source>
</evidence>
<dbReference type="InterPro" id="IPR001054">
    <property type="entry name" value="A/G_cyclase"/>
</dbReference>
<gene>
    <name evidence="11" type="ORF">CCUR1050_LOCUS12785</name>
</gene>
<dbReference type="GO" id="GO:0001653">
    <property type="term" value="F:peptide receptor activity"/>
    <property type="evidence" value="ECO:0007669"/>
    <property type="project" value="TreeGrafter"/>
</dbReference>
<dbReference type="SMART" id="SM00044">
    <property type="entry name" value="CYCc"/>
    <property type="match status" value="1"/>
</dbReference>
<keyword evidence="2" id="KW-0812">Transmembrane</keyword>
<evidence type="ECO:0000256" key="5">
    <source>
        <dbReference type="ARBA" id="ARBA00023136"/>
    </source>
</evidence>
<dbReference type="PANTHER" id="PTHR11920:SF335">
    <property type="entry name" value="GUANYLATE CYCLASE"/>
    <property type="match status" value="1"/>
</dbReference>
<reference evidence="11" key="1">
    <citation type="submission" date="2021-01" db="EMBL/GenBank/DDBJ databases">
        <authorList>
            <person name="Corre E."/>
            <person name="Pelletier E."/>
            <person name="Niang G."/>
            <person name="Scheremetjew M."/>
            <person name="Finn R."/>
            <person name="Kale V."/>
            <person name="Holt S."/>
            <person name="Cochrane G."/>
            <person name="Meng A."/>
            <person name="Brown T."/>
            <person name="Cohen L."/>
        </authorList>
    </citation>
    <scope>NUCLEOTIDE SEQUENCE</scope>
    <source>
        <strain evidence="11">CCAP979/52</strain>
    </source>
</reference>
<evidence type="ECO:0000256" key="4">
    <source>
        <dbReference type="ARBA" id="ARBA00022989"/>
    </source>
</evidence>
<feature type="domain" description="Guanylate cyclase" evidence="10">
    <location>
        <begin position="264"/>
        <end position="392"/>
    </location>
</feature>
<evidence type="ECO:0000259" key="10">
    <source>
        <dbReference type="PROSITE" id="PS50125"/>
    </source>
</evidence>
<dbReference type="InterPro" id="IPR001789">
    <property type="entry name" value="Sig_transdc_resp-reg_receiver"/>
</dbReference>
<dbReference type="AlphaFoldDB" id="A0A7S0MAD5"/>
<evidence type="ECO:0000259" key="9">
    <source>
        <dbReference type="PROSITE" id="PS50110"/>
    </source>
</evidence>
<protein>
    <recommendedName>
        <fullName evidence="12">Guanylate cyclase</fullName>
    </recommendedName>
</protein>
<dbReference type="Gene3D" id="3.30.70.1230">
    <property type="entry name" value="Nucleotide cyclase"/>
    <property type="match status" value="1"/>
</dbReference>
<dbReference type="EMBL" id="HBEZ01023085">
    <property type="protein sequence ID" value="CAD8635104.1"/>
    <property type="molecule type" value="Transcribed_RNA"/>
</dbReference>
<keyword evidence="7" id="KW-0597">Phosphoprotein</keyword>
<dbReference type="CDD" id="cd17574">
    <property type="entry name" value="REC_OmpR"/>
    <property type="match status" value="1"/>
</dbReference>
<feature type="domain" description="Response regulatory" evidence="9">
    <location>
        <begin position="101"/>
        <end position="218"/>
    </location>
</feature>
<dbReference type="SMART" id="SM00448">
    <property type="entry name" value="REC"/>
    <property type="match status" value="1"/>
</dbReference>
<keyword evidence="5" id="KW-0472">Membrane</keyword>
<dbReference type="GO" id="GO:0004383">
    <property type="term" value="F:guanylate cyclase activity"/>
    <property type="evidence" value="ECO:0007669"/>
    <property type="project" value="TreeGrafter"/>
</dbReference>
<dbReference type="GO" id="GO:0000160">
    <property type="term" value="P:phosphorelay signal transduction system"/>
    <property type="evidence" value="ECO:0007669"/>
    <property type="project" value="InterPro"/>
</dbReference>
<dbReference type="InterPro" id="IPR029787">
    <property type="entry name" value="Nucleotide_cyclase"/>
</dbReference>
<keyword evidence="4" id="KW-1133">Transmembrane helix</keyword>
<evidence type="ECO:0000256" key="2">
    <source>
        <dbReference type="ARBA" id="ARBA00022692"/>
    </source>
</evidence>
<dbReference type="GO" id="GO:0005886">
    <property type="term" value="C:plasma membrane"/>
    <property type="evidence" value="ECO:0007669"/>
    <property type="project" value="TreeGrafter"/>
</dbReference>
<proteinExistence type="predicted"/>
<dbReference type="PROSITE" id="PS50125">
    <property type="entry name" value="GUANYLATE_CYCLASE_2"/>
    <property type="match status" value="1"/>
</dbReference>